<gene>
    <name evidence="2" type="ORF">C2G38_2307479</name>
    <name evidence="3" type="ORF">C2G38_2307481</name>
</gene>
<proteinExistence type="predicted"/>
<organism evidence="2 4">
    <name type="scientific">Gigaspora rosea</name>
    <dbReference type="NCBI Taxonomy" id="44941"/>
    <lineage>
        <taxon>Eukaryota</taxon>
        <taxon>Fungi</taxon>
        <taxon>Fungi incertae sedis</taxon>
        <taxon>Mucoromycota</taxon>
        <taxon>Glomeromycotina</taxon>
        <taxon>Glomeromycetes</taxon>
        <taxon>Diversisporales</taxon>
        <taxon>Gigasporaceae</taxon>
        <taxon>Gigaspora</taxon>
    </lineage>
</organism>
<dbReference type="EMBL" id="QKWP01000481">
    <property type="protein sequence ID" value="RIB19337.1"/>
    <property type="molecule type" value="Genomic_DNA"/>
</dbReference>
<dbReference type="OrthoDB" id="2310624at2759"/>
<evidence type="ECO:0000313" key="4">
    <source>
        <dbReference type="Proteomes" id="UP000266673"/>
    </source>
</evidence>
<evidence type="ECO:0000256" key="1">
    <source>
        <dbReference type="SAM" id="MobiDB-lite"/>
    </source>
</evidence>
<protein>
    <submittedName>
        <fullName evidence="2">Uncharacterized protein</fullName>
    </submittedName>
</protein>
<accession>A0A397VDD2</accession>
<comment type="caution">
    <text evidence="2">The sequence shown here is derived from an EMBL/GenBank/DDBJ whole genome shotgun (WGS) entry which is preliminary data.</text>
</comment>
<dbReference type="EMBL" id="QKWP01000481">
    <property type="protein sequence ID" value="RIB19338.1"/>
    <property type="molecule type" value="Genomic_DNA"/>
</dbReference>
<dbReference type="AlphaFoldDB" id="A0A397VDD2"/>
<sequence length="156" mass="17875">MAILAYDKESVPKPNQPGFAWVQFSSLPAMVIREEIEQSISIKKNNLGLNLVAPWGLVQNLLFKNKFKKSLLPFVEDLQPDRHDTDKNVNSLTQQNIDDLKKKANRLENFNSFYEEYVIGASLLDFVEEDSSRVHEDDSSISILNNNESDNMNENE</sequence>
<name>A0A397VDD2_9GLOM</name>
<dbReference type="Proteomes" id="UP000266673">
    <property type="component" value="Unassembled WGS sequence"/>
</dbReference>
<feature type="region of interest" description="Disordered" evidence="1">
    <location>
        <begin position="137"/>
        <end position="156"/>
    </location>
</feature>
<evidence type="ECO:0000313" key="3">
    <source>
        <dbReference type="EMBL" id="RIB19338.1"/>
    </source>
</evidence>
<evidence type="ECO:0000313" key="2">
    <source>
        <dbReference type="EMBL" id="RIB19337.1"/>
    </source>
</evidence>
<reference evidence="2 4" key="1">
    <citation type="submission" date="2018-06" db="EMBL/GenBank/DDBJ databases">
        <title>Comparative genomics reveals the genomic features of Rhizophagus irregularis, R. cerebriforme, R. diaphanum and Gigaspora rosea, and their symbiotic lifestyle signature.</title>
        <authorList>
            <person name="Morin E."/>
            <person name="San Clemente H."/>
            <person name="Chen E.C.H."/>
            <person name="De La Providencia I."/>
            <person name="Hainaut M."/>
            <person name="Kuo A."/>
            <person name="Kohler A."/>
            <person name="Murat C."/>
            <person name="Tang N."/>
            <person name="Roy S."/>
            <person name="Loubradou J."/>
            <person name="Henrissat B."/>
            <person name="Grigoriev I.V."/>
            <person name="Corradi N."/>
            <person name="Roux C."/>
            <person name="Martin F.M."/>
        </authorList>
    </citation>
    <scope>NUCLEOTIDE SEQUENCE [LARGE SCALE GENOMIC DNA]</scope>
    <source>
        <strain evidence="2 4">DAOM 194757</strain>
    </source>
</reference>
<keyword evidence="4" id="KW-1185">Reference proteome</keyword>